<evidence type="ECO:0000313" key="5">
    <source>
        <dbReference type="Proteomes" id="UP000570595"/>
    </source>
</evidence>
<evidence type="ECO:0000313" key="3">
    <source>
        <dbReference type="EMBL" id="KAF4650875.1"/>
    </source>
</evidence>
<gene>
    <name evidence="4" type="ORF">FOL46_009935</name>
    <name evidence="3" type="ORF">FOZ61_010964</name>
</gene>
<evidence type="ECO:0000256" key="1">
    <source>
        <dbReference type="SAM" id="MobiDB-lite"/>
    </source>
</evidence>
<dbReference type="EMBL" id="JABAHT010000951">
    <property type="protein sequence ID" value="KAF4650875.1"/>
    <property type="molecule type" value="Genomic_DNA"/>
</dbReference>
<feature type="signal peptide" evidence="2">
    <location>
        <begin position="1"/>
        <end position="17"/>
    </location>
</feature>
<dbReference type="OrthoDB" id="10458801at2759"/>
<dbReference type="EMBL" id="JABANN010000963">
    <property type="protein sequence ID" value="KAF4652043.1"/>
    <property type="molecule type" value="Genomic_DNA"/>
</dbReference>
<protein>
    <submittedName>
        <fullName evidence="4">Uncharacterized protein</fullName>
    </submittedName>
</protein>
<name>A0A7J6KXH5_PEROL</name>
<organism evidence="4 6">
    <name type="scientific">Perkinsus olseni</name>
    <name type="common">Perkinsus atlanticus</name>
    <dbReference type="NCBI Taxonomy" id="32597"/>
    <lineage>
        <taxon>Eukaryota</taxon>
        <taxon>Sar</taxon>
        <taxon>Alveolata</taxon>
        <taxon>Perkinsozoa</taxon>
        <taxon>Perkinsea</taxon>
        <taxon>Perkinsida</taxon>
        <taxon>Perkinsidae</taxon>
        <taxon>Perkinsus</taxon>
    </lineage>
</organism>
<proteinExistence type="predicted"/>
<keyword evidence="2" id="KW-0732">Signal</keyword>
<feature type="region of interest" description="Disordered" evidence="1">
    <location>
        <begin position="313"/>
        <end position="363"/>
    </location>
</feature>
<evidence type="ECO:0000256" key="2">
    <source>
        <dbReference type="SAM" id="SignalP"/>
    </source>
</evidence>
<reference evidence="5 6" key="1">
    <citation type="submission" date="2020-04" db="EMBL/GenBank/DDBJ databases">
        <title>Perkinsus olseni comparative genomics.</title>
        <authorList>
            <person name="Bogema D.R."/>
        </authorList>
    </citation>
    <scope>NUCLEOTIDE SEQUENCE [LARGE SCALE GENOMIC DNA]</scope>
    <source>
        <strain evidence="3">ATCC PRA-179</strain>
        <strain evidence="4">ATCC PRA-31</strain>
    </source>
</reference>
<evidence type="ECO:0000313" key="4">
    <source>
        <dbReference type="EMBL" id="KAF4652043.1"/>
    </source>
</evidence>
<dbReference type="Proteomes" id="UP000572268">
    <property type="component" value="Unassembled WGS sequence"/>
</dbReference>
<accession>A0A7J6KXH5</accession>
<feature type="chain" id="PRO_5036205369" evidence="2">
    <location>
        <begin position="18"/>
        <end position="523"/>
    </location>
</feature>
<feature type="region of interest" description="Disordered" evidence="1">
    <location>
        <begin position="31"/>
        <end position="68"/>
    </location>
</feature>
<sequence length="523" mass="58039">MCSLIIIGVALVLGTRASNPRRLFESLFNSDKGDSRKATKLPTSTGGSRVDEIRAEPEGEEATPVDNPTSQARIVETCYLNYTTPLGSSDENKDLGGIVAYAKKLALDEAPSTEYAMDYIYFWDSADKCLVPPRSSNLVEHISTIEHGLYNLEDWASHPQYAATMLWGYLYDETRKLEEGRQFHQCPEIATKVGDERVVITLAARGSGQLKFHEIEVSGTRSWKEGDIKRSQVEMLHDLEQRSPRVEGAPSTKTCEEQLFEYAKEIGNGGSGSGGASSLILGSGDRKRYQLRAAVGVIYDAFTGDMRRITGRRTGHCPAARHDNRDEAEVSTLPSAHTVDEVGGEPAEKEQVAPFSPEPEAPTTTLVNSCSLAYTCPLGSSDDKQDLGGVEAHVMGLAPKEDLSSVEYALDYLYFWDSSRHNNTLTSVNVLLDVDDIIPHEPPMDDKEPCSERILRWGAWKKGDIKGKHVDMLHEIEKRTPAVEIFHIVDVCEEQLFEYGKEISRLKAENNDAFSERGAREWC</sequence>
<comment type="caution">
    <text evidence="4">The sequence shown here is derived from an EMBL/GenBank/DDBJ whole genome shotgun (WGS) entry which is preliminary data.</text>
</comment>
<evidence type="ECO:0000313" key="6">
    <source>
        <dbReference type="Proteomes" id="UP000572268"/>
    </source>
</evidence>
<dbReference type="AlphaFoldDB" id="A0A7J6KXH5"/>
<dbReference type="Proteomes" id="UP000570595">
    <property type="component" value="Unassembled WGS sequence"/>
</dbReference>